<feature type="domain" description="Peptidase S1" evidence="10">
    <location>
        <begin position="157"/>
        <end position="389"/>
    </location>
</feature>
<keyword evidence="13" id="KW-1185">Reference proteome</keyword>
<evidence type="ECO:0000256" key="3">
    <source>
        <dbReference type="ARBA" id="ARBA00022729"/>
    </source>
</evidence>
<dbReference type="EMBL" id="CADEBC010000479">
    <property type="protein sequence ID" value="CAB3233372.1"/>
    <property type="molecule type" value="Genomic_DNA"/>
</dbReference>
<protein>
    <recommendedName>
        <fullName evidence="6">Phenoloxidase-activating factor 2</fullName>
    </recommendedName>
    <alternativeName>
        <fullName evidence="7">Prophenoloxidase-activating factor II</fullName>
    </alternativeName>
</protein>
<dbReference type="Pfam" id="PF00089">
    <property type="entry name" value="Trypsin"/>
    <property type="match status" value="1"/>
</dbReference>
<evidence type="ECO:0000256" key="7">
    <source>
        <dbReference type="ARBA" id="ARBA00076468"/>
    </source>
</evidence>
<evidence type="ECO:0000256" key="6">
    <source>
        <dbReference type="ARBA" id="ARBA00068096"/>
    </source>
</evidence>
<evidence type="ECO:0000259" key="10">
    <source>
        <dbReference type="PROSITE" id="PS50240"/>
    </source>
</evidence>
<dbReference type="InterPro" id="IPR022700">
    <property type="entry name" value="CLIP"/>
</dbReference>
<dbReference type="InterPro" id="IPR001314">
    <property type="entry name" value="Peptidase_S1A"/>
</dbReference>
<dbReference type="GO" id="GO:0004252">
    <property type="term" value="F:serine-type endopeptidase activity"/>
    <property type="evidence" value="ECO:0007669"/>
    <property type="project" value="InterPro"/>
</dbReference>
<evidence type="ECO:0000313" key="13">
    <source>
        <dbReference type="Proteomes" id="UP000494106"/>
    </source>
</evidence>
<dbReference type="InterPro" id="IPR033116">
    <property type="entry name" value="TRYPSIN_SER"/>
</dbReference>
<dbReference type="PROSITE" id="PS50240">
    <property type="entry name" value="TRYPSIN_DOM"/>
    <property type="match status" value="1"/>
</dbReference>
<dbReference type="GO" id="GO:0006508">
    <property type="term" value="P:proteolysis"/>
    <property type="evidence" value="ECO:0007669"/>
    <property type="project" value="UniProtKB-KW"/>
</dbReference>
<dbReference type="OrthoDB" id="5918597at2759"/>
<evidence type="ECO:0000256" key="9">
    <source>
        <dbReference type="SAM" id="SignalP"/>
    </source>
</evidence>
<feature type="signal peptide" evidence="9">
    <location>
        <begin position="1"/>
        <end position="16"/>
    </location>
</feature>
<evidence type="ECO:0000256" key="1">
    <source>
        <dbReference type="ARBA" id="ARBA00004613"/>
    </source>
</evidence>
<accession>A0A8S0ZIS2</accession>
<dbReference type="PRINTS" id="PR00722">
    <property type="entry name" value="CHYMOTRYPSIN"/>
</dbReference>
<dbReference type="CDD" id="cd00190">
    <property type="entry name" value="Tryp_SPc"/>
    <property type="match status" value="1"/>
</dbReference>
<dbReference type="PROSITE" id="PS00134">
    <property type="entry name" value="TRYPSIN_HIS"/>
    <property type="match status" value="1"/>
</dbReference>
<dbReference type="SMART" id="SM00680">
    <property type="entry name" value="CLIP"/>
    <property type="match status" value="1"/>
</dbReference>
<evidence type="ECO:0000313" key="14">
    <source>
        <dbReference type="Proteomes" id="UP000494256"/>
    </source>
</evidence>
<comment type="similarity">
    <text evidence="5">Belongs to the peptidase S1 family. CLIP subfamily.</text>
</comment>
<evidence type="ECO:0000313" key="12">
    <source>
        <dbReference type="EMBL" id="CAB3238487.1"/>
    </source>
</evidence>
<evidence type="ECO:0000256" key="8">
    <source>
        <dbReference type="RuleBase" id="RU363034"/>
    </source>
</evidence>
<proteinExistence type="inferred from homology"/>
<keyword evidence="2" id="KW-0964">Secreted</keyword>
<evidence type="ECO:0000256" key="4">
    <source>
        <dbReference type="ARBA" id="ARBA00023157"/>
    </source>
</evidence>
<dbReference type="FunFam" id="2.40.10.10:FF:000038">
    <property type="entry name" value="Serine protease"/>
    <property type="match status" value="1"/>
</dbReference>
<keyword evidence="8" id="KW-0378">Hydrolase</keyword>
<gene>
    <name evidence="11" type="ORF">APLA_LOCUS5222</name>
    <name evidence="12" type="ORF">APLA_LOCUS8260</name>
</gene>
<dbReference type="GO" id="GO:0005576">
    <property type="term" value="C:extracellular region"/>
    <property type="evidence" value="ECO:0007669"/>
    <property type="project" value="UniProtKB-SubCell"/>
</dbReference>
<comment type="caution">
    <text evidence="11">The sequence shown here is derived from an EMBL/GenBank/DDBJ whole genome shotgun (WGS) entry which is preliminary data.</text>
</comment>
<keyword evidence="8" id="KW-0720">Serine protease</keyword>
<dbReference type="PROSITE" id="PS00135">
    <property type="entry name" value="TRYPSIN_SER"/>
    <property type="match status" value="1"/>
</dbReference>
<dbReference type="SMART" id="SM00020">
    <property type="entry name" value="Tryp_SPc"/>
    <property type="match status" value="1"/>
</dbReference>
<dbReference type="Gene3D" id="2.40.10.10">
    <property type="entry name" value="Trypsin-like serine proteases"/>
    <property type="match status" value="1"/>
</dbReference>
<dbReference type="PANTHER" id="PTHR24252">
    <property type="entry name" value="ACROSIN-RELATED"/>
    <property type="match status" value="1"/>
</dbReference>
<reference evidence="13 14" key="1">
    <citation type="submission" date="2020-04" db="EMBL/GenBank/DDBJ databases">
        <authorList>
            <person name="Wallbank WR R."/>
            <person name="Pardo Diaz C."/>
            <person name="Kozak K."/>
            <person name="Martin S."/>
            <person name="Jiggins C."/>
            <person name="Moest M."/>
            <person name="Warren A I."/>
            <person name="Byers J.R.P. K."/>
            <person name="Montejo-Kovacevich G."/>
            <person name="Yen C E."/>
        </authorList>
    </citation>
    <scope>NUCLEOTIDE SEQUENCE [LARGE SCALE GENOMIC DNA]</scope>
</reference>
<dbReference type="InterPro" id="IPR001254">
    <property type="entry name" value="Trypsin_dom"/>
</dbReference>
<dbReference type="EMBL" id="CADEBD010000306">
    <property type="protein sequence ID" value="CAB3238487.1"/>
    <property type="molecule type" value="Genomic_DNA"/>
</dbReference>
<evidence type="ECO:0000256" key="5">
    <source>
        <dbReference type="ARBA" id="ARBA00024195"/>
    </source>
</evidence>
<evidence type="ECO:0000313" key="11">
    <source>
        <dbReference type="EMBL" id="CAB3233372.1"/>
    </source>
</evidence>
<organism evidence="11 13">
    <name type="scientific">Arctia plantaginis</name>
    <name type="common">Wood tiger moth</name>
    <name type="synonym">Phalaena plantaginis</name>
    <dbReference type="NCBI Taxonomy" id="874455"/>
    <lineage>
        <taxon>Eukaryota</taxon>
        <taxon>Metazoa</taxon>
        <taxon>Ecdysozoa</taxon>
        <taxon>Arthropoda</taxon>
        <taxon>Hexapoda</taxon>
        <taxon>Insecta</taxon>
        <taxon>Pterygota</taxon>
        <taxon>Neoptera</taxon>
        <taxon>Endopterygota</taxon>
        <taxon>Lepidoptera</taxon>
        <taxon>Glossata</taxon>
        <taxon>Ditrysia</taxon>
        <taxon>Noctuoidea</taxon>
        <taxon>Erebidae</taxon>
        <taxon>Arctiinae</taxon>
        <taxon>Arctia</taxon>
    </lineage>
</organism>
<keyword evidence="8" id="KW-0645">Protease</keyword>
<sequence length="390" mass="43366">MLFLGVLVAILVSVSGDDLKSKLIDPAWHDVIDAGGMHIGSGRAKRFLTIQNGNQINVAAQPCLLPNGKTGRCRHLRYCVQDKFRNDFVMFMEYVCVLDHTSVGVCCPEIVKRGGAEGLAGDLPATAPEEEQNEAAMKVIRAENRGCGLSTRQQSRVLGAKQANPRDWPWMASVTPEGFEQYCGGTLITDKHVLTAAHCTRRWKAEELLVRLGEYDFKRTNDSRTSNFRVAEIRQHEDFQLASYKNDIAILQLHRPALFNTYVWPICLPPIGLKLTNEPAIVIGWGTQSFGGPHSHVLMEVTVPIWDHDVCVSSFTDTIFDETICAGGYEGGKDSCQGDSGGPLMYQMPSGRWTVIGVVSWGLRCGEPRHPGIYTRVDKYLPWIVQNTRF</sequence>
<evidence type="ECO:0000256" key="2">
    <source>
        <dbReference type="ARBA" id="ARBA00022525"/>
    </source>
</evidence>
<dbReference type="PANTHER" id="PTHR24252:SF7">
    <property type="entry name" value="HYALIN"/>
    <property type="match status" value="1"/>
</dbReference>
<dbReference type="SUPFAM" id="SSF50494">
    <property type="entry name" value="Trypsin-like serine proteases"/>
    <property type="match status" value="1"/>
</dbReference>
<dbReference type="Proteomes" id="UP000494106">
    <property type="component" value="Unassembled WGS sequence"/>
</dbReference>
<keyword evidence="3 9" id="KW-0732">Signal</keyword>
<dbReference type="Proteomes" id="UP000494256">
    <property type="component" value="Unassembled WGS sequence"/>
</dbReference>
<comment type="subcellular location">
    <subcellularLocation>
        <location evidence="1">Secreted</location>
    </subcellularLocation>
</comment>
<dbReference type="AlphaFoldDB" id="A0A8S0ZIS2"/>
<name>A0A8S0ZIS2_ARCPL</name>
<keyword evidence="4" id="KW-1015">Disulfide bond</keyword>
<feature type="chain" id="PRO_5036434262" description="Phenoloxidase-activating factor 2" evidence="9">
    <location>
        <begin position="17"/>
        <end position="390"/>
    </location>
</feature>
<dbReference type="InterPro" id="IPR018114">
    <property type="entry name" value="TRYPSIN_HIS"/>
</dbReference>
<dbReference type="InterPro" id="IPR009003">
    <property type="entry name" value="Peptidase_S1_PA"/>
</dbReference>
<dbReference type="InterPro" id="IPR043504">
    <property type="entry name" value="Peptidase_S1_PA_chymotrypsin"/>
</dbReference>